<dbReference type="Gene3D" id="1.20.1260.60">
    <property type="entry name" value="Vacuolar protein sorting-associated protein Ist1"/>
    <property type="match status" value="1"/>
</dbReference>
<evidence type="ECO:0000313" key="4">
    <source>
        <dbReference type="Proteomes" id="UP001448207"/>
    </source>
</evidence>
<keyword evidence="4" id="KW-1185">Reference proteome</keyword>
<dbReference type="PANTHER" id="PTHR12161:SF5">
    <property type="entry name" value="IST1 HOMOLOG"/>
    <property type="match status" value="1"/>
</dbReference>
<dbReference type="Proteomes" id="UP001448207">
    <property type="component" value="Unassembled WGS sequence"/>
</dbReference>
<sequence>MFAPTRLKVQLKLAINRLKMLQAKKNSLNQHQRREIATLLEKGKVESARIRVEHIIREDLLMEAMEILELYCDLLLARFGLIEQYRQASFHSLLCYTMVCDPGISEAVHTIIWATPRADEVKELGVVRDQLAFRFGKEFVLSALDNTENQVNPRVISKMQVNAPDAFLVERYLEEIAKSYDVGWVSDVLAREQTYNDGDFDDNDDDDTPSGGIAEKVHQEAEREPPVLATPRTQTQLPIARSPSPTFDLPEIPTNLPLKKPINTSPASKPAADSFDDLAKRLEALKKR</sequence>
<gene>
    <name evidence="3" type="ORF">J3Q64DRAFT_1669230</name>
</gene>
<protein>
    <submittedName>
        <fullName evidence="3">Regulator of Vps4 activity in the MVB pathway-domain-containing protein</fullName>
    </submittedName>
</protein>
<dbReference type="InterPro" id="IPR042277">
    <property type="entry name" value="IST1-like"/>
</dbReference>
<proteinExistence type="inferred from homology"/>
<feature type="region of interest" description="Disordered" evidence="2">
    <location>
        <begin position="218"/>
        <end position="275"/>
    </location>
</feature>
<organism evidence="3 4">
    <name type="scientific">Phycomyces blakesleeanus</name>
    <dbReference type="NCBI Taxonomy" id="4837"/>
    <lineage>
        <taxon>Eukaryota</taxon>
        <taxon>Fungi</taxon>
        <taxon>Fungi incertae sedis</taxon>
        <taxon>Mucoromycota</taxon>
        <taxon>Mucoromycotina</taxon>
        <taxon>Mucoromycetes</taxon>
        <taxon>Mucorales</taxon>
        <taxon>Phycomycetaceae</taxon>
        <taxon>Phycomyces</taxon>
    </lineage>
</organism>
<dbReference type="EMBL" id="JBCLYO010000001">
    <property type="protein sequence ID" value="KAL0096418.1"/>
    <property type="molecule type" value="Genomic_DNA"/>
</dbReference>
<accession>A0ABR3BC37</accession>
<evidence type="ECO:0000256" key="2">
    <source>
        <dbReference type="SAM" id="MobiDB-lite"/>
    </source>
</evidence>
<comment type="similarity">
    <text evidence="1">Belongs to the IST1 family.</text>
</comment>
<comment type="caution">
    <text evidence="3">The sequence shown here is derived from an EMBL/GenBank/DDBJ whole genome shotgun (WGS) entry which is preliminary data.</text>
</comment>
<evidence type="ECO:0000256" key="1">
    <source>
        <dbReference type="ARBA" id="ARBA00005536"/>
    </source>
</evidence>
<name>A0ABR3BC37_PHYBL</name>
<dbReference type="Pfam" id="PF03398">
    <property type="entry name" value="Ist1"/>
    <property type="match status" value="1"/>
</dbReference>
<reference evidence="3 4" key="1">
    <citation type="submission" date="2024-04" db="EMBL/GenBank/DDBJ databases">
        <title>Symmetric and asymmetric DNA N6-adenine methylation regulates different biological responses in Mucorales.</title>
        <authorList>
            <consortium name="Lawrence Berkeley National Laboratory"/>
            <person name="Lax C."/>
            <person name="Mondo S.J."/>
            <person name="Osorio-Concepcion M."/>
            <person name="Muszewska A."/>
            <person name="Corrochano-Luque M."/>
            <person name="Gutierrez G."/>
            <person name="Riley R."/>
            <person name="Lipzen A."/>
            <person name="Guo J."/>
            <person name="Hundley H."/>
            <person name="Amirebrahimi M."/>
            <person name="Ng V."/>
            <person name="Lorenzo-Gutierrez D."/>
            <person name="Binder U."/>
            <person name="Yang J."/>
            <person name="Song Y."/>
            <person name="Canovas D."/>
            <person name="Navarro E."/>
            <person name="Freitag M."/>
            <person name="Gabaldon T."/>
            <person name="Grigoriev I.V."/>
            <person name="Corrochano L.M."/>
            <person name="Nicolas F.E."/>
            <person name="Garre V."/>
        </authorList>
    </citation>
    <scope>NUCLEOTIDE SEQUENCE [LARGE SCALE GENOMIC DNA]</scope>
    <source>
        <strain evidence="3 4">L51</strain>
    </source>
</reference>
<dbReference type="PANTHER" id="PTHR12161">
    <property type="entry name" value="IST1 FAMILY MEMBER"/>
    <property type="match status" value="1"/>
</dbReference>
<dbReference type="InterPro" id="IPR005061">
    <property type="entry name" value="Ist1"/>
</dbReference>
<evidence type="ECO:0000313" key="3">
    <source>
        <dbReference type="EMBL" id="KAL0096418.1"/>
    </source>
</evidence>